<gene>
    <name evidence="3" type="ORF">GOEFS_018_01080</name>
</gene>
<feature type="transmembrane region" description="Helical" evidence="1">
    <location>
        <begin position="193"/>
        <end position="212"/>
    </location>
</feature>
<keyword evidence="4" id="KW-1185">Reference proteome</keyword>
<protein>
    <submittedName>
        <fullName evidence="3">Uncharacterized protein</fullName>
    </submittedName>
</protein>
<dbReference type="STRING" id="1077974.GOEFS_018_01080"/>
<comment type="caution">
    <text evidence="3">The sequence shown here is derived from an EMBL/GenBank/DDBJ whole genome shotgun (WGS) entry which is preliminary data.</text>
</comment>
<accession>H0QW75</accession>
<organism evidence="3 4">
    <name type="scientific">Gordonia effusa NBRC 100432</name>
    <dbReference type="NCBI Taxonomy" id="1077974"/>
    <lineage>
        <taxon>Bacteria</taxon>
        <taxon>Bacillati</taxon>
        <taxon>Actinomycetota</taxon>
        <taxon>Actinomycetes</taxon>
        <taxon>Mycobacteriales</taxon>
        <taxon>Gordoniaceae</taxon>
        <taxon>Gordonia</taxon>
    </lineage>
</organism>
<name>H0QW75_9ACTN</name>
<dbReference type="eggNOG" id="ENOG5031KT9">
    <property type="taxonomic scope" value="Bacteria"/>
</dbReference>
<dbReference type="RefSeq" id="WP_007316414.1">
    <property type="nucleotide sequence ID" value="NZ_BAEH01000018.1"/>
</dbReference>
<sequence>MPRSNRRLPSIRRALVISVSVVLAAALAVTAVDRTVSVASAAPPSAQEDAPKECVGSQFATLGKVYDSLFDSFVPNLPKAARDQAPALKAKAHKDMAAMRVSTLWVSNHPAQLGADDKAPILTYRDPISQWIVTQLINVREGQATKAISVENLTLAQAVETAWLYLYVTVIVPLTIARRTMPPIGTVFGPISIGTLVTLPIFLGIFAATQLYKAISAKLIDSCIVSVTKAEKDQAGKPIKDLTFTRDVPGIVKDLAGQVMLADPDHCPSIGTLPLSRIATRTSNYLRYLNKDPRVDKQIVRLTQQLQDGMKRAKVPHNMIPADPADFNTAETILSSVLSLVPYVGGAPSDIAIGLTHNYHDGADFSKTKSLSDLSVTKSLTAAYYAYAISTHLLIVAWDNAGVDPAAQAANLLFPGLNITGDMLPRSSGIISAPNIYGLVVFHNVLRSMCLTEDYDESANRNAPNAKTKRLRRF</sequence>
<dbReference type="Proteomes" id="UP000035034">
    <property type="component" value="Unassembled WGS sequence"/>
</dbReference>
<evidence type="ECO:0000256" key="2">
    <source>
        <dbReference type="SAM" id="SignalP"/>
    </source>
</evidence>
<evidence type="ECO:0000313" key="3">
    <source>
        <dbReference type="EMBL" id="GAB17076.1"/>
    </source>
</evidence>
<evidence type="ECO:0000313" key="4">
    <source>
        <dbReference type="Proteomes" id="UP000035034"/>
    </source>
</evidence>
<feature type="chain" id="PRO_5039492301" evidence="2">
    <location>
        <begin position="25"/>
        <end position="474"/>
    </location>
</feature>
<reference evidence="3 4" key="1">
    <citation type="submission" date="2011-12" db="EMBL/GenBank/DDBJ databases">
        <title>Whole genome shotgun sequence of Gordonia effusa NBRC 100432.</title>
        <authorList>
            <person name="Yoshida I."/>
            <person name="Takarada H."/>
            <person name="Hosoyama A."/>
            <person name="Tsuchikane K."/>
            <person name="Katsumata H."/>
            <person name="Yamazaki S."/>
            <person name="Fujita N."/>
        </authorList>
    </citation>
    <scope>NUCLEOTIDE SEQUENCE [LARGE SCALE GENOMIC DNA]</scope>
    <source>
        <strain evidence="3 4">NBRC 100432</strain>
    </source>
</reference>
<keyword evidence="1" id="KW-1133">Transmembrane helix</keyword>
<feature type="transmembrane region" description="Helical" evidence="1">
    <location>
        <begin position="162"/>
        <end position="181"/>
    </location>
</feature>
<proteinExistence type="predicted"/>
<evidence type="ECO:0000256" key="1">
    <source>
        <dbReference type="SAM" id="Phobius"/>
    </source>
</evidence>
<keyword evidence="2" id="KW-0732">Signal</keyword>
<dbReference type="EMBL" id="BAEH01000018">
    <property type="protein sequence ID" value="GAB17076.1"/>
    <property type="molecule type" value="Genomic_DNA"/>
</dbReference>
<keyword evidence="1" id="KW-0472">Membrane</keyword>
<dbReference type="AlphaFoldDB" id="H0QW75"/>
<feature type="signal peptide" evidence="2">
    <location>
        <begin position="1"/>
        <end position="24"/>
    </location>
</feature>
<keyword evidence="1" id="KW-0812">Transmembrane</keyword>